<comment type="caution">
    <text evidence="1">The sequence shown here is derived from an EMBL/GenBank/DDBJ whole genome shotgun (WGS) entry which is preliminary data.</text>
</comment>
<evidence type="ECO:0000313" key="2">
    <source>
        <dbReference type="Proteomes" id="UP001489719"/>
    </source>
</evidence>
<dbReference type="Proteomes" id="UP001489719">
    <property type="component" value="Unassembled WGS sequence"/>
</dbReference>
<keyword evidence="2" id="KW-1185">Reference proteome</keyword>
<dbReference type="EMBL" id="MU970038">
    <property type="protein sequence ID" value="KAK9325781.1"/>
    <property type="molecule type" value="Genomic_DNA"/>
</dbReference>
<evidence type="ECO:0000313" key="1">
    <source>
        <dbReference type="EMBL" id="KAK9325781.1"/>
    </source>
</evidence>
<organism evidence="1 2">
    <name type="scientific">Lipomyces orientalis</name>
    <dbReference type="NCBI Taxonomy" id="1233043"/>
    <lineage>
        <taxon>Eukaryota</taxon>
        <taxon>Fungi</taxon>
        <taxon>Dikarya</taxon>
        <taxon>Ascomycota</taxon>
        <taxon>Saccharomycotina</taxon>
        <taxon>Lipomycetes</taxon>
        <taxon>Lipomycetales</taxon>
        <taxon>Lipomycetaceae</taxon>
        <taxon>Lipomyces</taxon>
    </lineage>
</organism>
<gene>
    <name evidence="1" type="ORF">V1517DRAFT_313457</name>
</gene>
<protein>
    <submittedName>
        <fullName evidence="1">Uncharacterized protein</fullName>
    </submittedName>
</protein>
<name>A0ACC3TXU4_9ASCO</name>
<sequence length="706" mass="75866">MSVAQMADQQFLRLQIYVLRTRRVLATDGSRQNTAAAATVQSRSREEDGADPLVGAYELVRKFVHLTHPLISIALLRDEISERHRRIYGEPLEITSVKDESNCDFDMGYLASYVFTNGSIVNVVIPPTGGPEPSDLEGLEDAIQEESLQPDVLPVLNKGSDRVQNWLSNAASAMTETAKRSLQSSKSKDSSDEDISETPSKVPSPPRERSPSLTPDDSSSYIRTETSARPTKRRRHTREPSPEIPESVVEESQAADIPTQVDEFNQVDGPHIGTDDSFTGGDRGLKLLERRRSFRSDIQLNPRLSLPPVLSSDADVDVDPQKQASSGHATASSSPVRSLFDIPIINDNASSTSVLDSVPNVDRDQVDHIEEGVTQTEKVKVTTDAPAEDGITIEELATEETTPSPAANSRTGEAMPTGLSGMKIIHQLKDANGEISKPESIEVPNKSRAGVATRAAARSAGKAAPRRMRVRRNLMKTEIDDAEGQAAPEMFANIAARAPAAGELVQDNNKVARPPVQPAPAIGTAVESDPAEKAPNEGGESNAPVTVVDQTTELPEVEVEKKKAAAALSSMAQDSFITNMLQFAQSKLAQEKARPRLPSPAVVEPLPAVNQRKSARGRPPGTKNKPKVPLIPHEDDVKGIAETQITTSSGKEAVPLPPTVGAGFGGRAEANGTKSSTTAGKRDVRKPVGPRRIRILLKSSPPVSKT</sequence>
<accession>A0ACC3TXU4</accession>
<reference evidence="2" key="1">
    <citation type="journal article" date="2024" name="Front. Bioeng. Biotechnol.">
        <title>Genome-scale model development and genomic sequencing of the oleaginous clade Lipomyces.</title>
        <authorList>
            <person name="Czajka J.J."/>
            <person name="Han Y."/>
            <person name="Kim J."/>
            <person name="Mondo S.J."/>
            <person name="Hofstad B.A."/>
            <person name="Robles A."/>
            <person name="Haridas S."/>
            <person name="Riley R."/>
            <person name="LaButti K."/>
            <person name="Pangilinan J."/>
            <person name="Andreopoulos W."/>
            <person name="Lipzen A."/>
            <person name="Yan J."/>
            <person name="Wang M."/>
            <person name="Ng V."/>
            <person name="Grigoriev I.V."/>
            <person name="Spatafora J.W."/>
            <person name="Magnuson J.K."/>
            <person name="Baker S.E."/>
            <person name="Pomraning K.R."/>
        </authorList>
    </citation>
    <scope>NUCLEOTIDE SEQUENCE [LARGE SCALE GENOMIC DNA]</scope>
    <source>
        <strain evidence="2">CBS 10300</strain>
    </source>
</reference>
<proteinExistence type="predicted"/>